<comment type="similarity">
    <text evidence="1">Belongs to the UPF0231 family.</text>
</comment>
<name>A0A3E0DSK4_9GAMM</name>
<proteinExistence type="inferred from homology"/>
<dbReference type="AlphaFoldDB" id="A0A3E0DSK4"/>
<dbReference type="Pfam" id="PF06062">
    <property type="entry name" value="UPF0231"/>
    <property type="match status" value="1"/>
</dbReference>
<dbReference type="EMBL" id="QUNG01000001">
    <property type="protein sequence ID" value="REG86527.1"/>
    <property type="molecule type" value="Genomic_DNA"/>
</dbReference>
<dbReference type="OrthoDB" id="5739292at2"/>
<evidence type="ECO:0000313" key="3">
    <source>
        <dbReference type="Proteomes" id="UP000256542"/>
    </source>
</evidence>
<dbReference type="RefSeq" id="WP_115895795.1">
    <property type="nucleotide sequence ID" value="NZ_QUNG01000001.1"/>
</dbReference>
<protein>
    <submittedName>
        <fullName evidence="2">Uncharacterized protein</fullName>
    </submittedName>
</protein>
<evidence type="ECO:0000313" key="2">
    <source>
        <dbReference type="EMBL" id="REG86527.1"/>
    </source>
</evidence>
<organism evidence="2 3">
    <name type="scientific">Marinomonas pollencensis</name>
    <dbReference type="NCBI Taxonomy" id="491954"/>
    <lineage>
        <taxon>Bacteria</taxon>
        <taxon>Pseudomonadati</taxon>
        <taxon>Pseudomonadota</taxon>
        <taxon>Gammaproteobacteria</taxon>
        <taxon>Oceanospirillales</taxon>
        <taxon>Oceanospirillaceae</taxon>
        <taxon>Marinomonas</taxon>
    </lineage>
</organism>
<reference evidence="2 3" key="1">
    <citation type="submission" date="2018-08" db="EMBL/GenBank/DDBJ databases">
        <title>Genomic Encyclopedia of Type Strains, Phase III (KMG-III): the genomes of soil and plant-associated and newly described type strains.</title>
        <authorList>
            <person name="Whitman W."/>
        </authorList>
    </citation>
    <scope>NUCLEOTIDE SEQUENCE [LARGE SCALE GENOMIC DNA]</scope>
    <source>
        <strain evidence="2 3">CECT 7375</strain>
    </source>
</reference>
<evidence type="ECO:0000256" key="1">
    <source>
        <dbReference type="ARBA" id="ARBA00005367"/>
    </source>
</evidence>
<sequence>MDYEIAFDQEESRYRIYADYEFAAIAEWVTQFVIDKENIQRVLSAARLAEYEKETTQFKHGPFEVIISEEGVMVARQVDMSQAEDEIKAMFDSQDSFYRASTDGIQAECGLEDLIEMVENWHDVLQ</sequence>
<gene>
    <name evidence="2" type="ORF">DFP81_10192</name>
</gene>
<dbReference type="Proteomes" id="UP000256542">
    <property type="component" value="Unassembled WGS sequence"/>
</dbReference>
<keyword evidence="3" id="KW-1185">Reference proteome</keyword>
<accession>A0A3E0DSK4</accession>
<dbReference type="InterPro" id="IPR008249">
    <property type="entry name" value="UPF0231"/>
</dbReference>
<comment type="caution">
    <text evidence="2">The sequence shown here is derived from an EMBL/GenBank/DDBJ whole genome shotgun (WGS) entry which is preliminary data.</text>
</comment>